<gene>
    <name evidence="2" type="ORF">g.44186</name>
</gene>
<name>A0A1B6E2B2_9HEMI</name>
<sequence>MFRLILVLATMVSTLGIQQCSEDSSFTEEDEDVRLDPGFREDGDYSNFTRHDPSEDNITDHRVAVHVQLVDHDKLSRDPMKIADYLLKGFKNKKKDKTMVYQNVQQDIEVEKWTMQRAMEVMRERHCPVNHTDYITVNNTFCTLFKMDDIDKKPKKERIRLVKELRDVIKVLRQQWLTTTAKPKETLID</sequence>
<dbReference type="AlphaFoldDB" id="A0A1B6E2B2"/>
<evidence type="ECO:0000256" key="1">
    <source>
        <dbReference type="SAM" id="SignalP"/>
    </source>
</evidence>
<feature type="chain" id="PRO_5008581750" evidence="1">
    <location>
        <begin position="17"/>
        <end position="189"/>
    </location>
</feature>
<proteinExistence type="predicted"/>
<accession>A0A1B6E2B2</accession>
<dbReference type="EMBL" id="GEDC01005261">
    <property type="protein sequence ID" value="JAS32037.1"/>
    <property type="molecule type" value="Transcribed_RNA"/>
</dbReference>
<protein>
    <submittedName>
        <fullName evidence="2">Uncharacterized protein</fullName>
    </submittedName>
</protein>
<organism evidence="2">
    <name type="scientific">Clastoptera arizonana</name>
    <name type="common">Arizona spittle bug</name>
    <dbReference type="NCBI Taxonomy" id="38151"/>
    <lineage>
        <taxon>Eukaryota</taxon>
        <taxon>Metazoa</taxon>
        <taxon>Ecdysozoa</taxon>
        <taxon>Arthropoda</taxon>
        <taxon>Hexapoda</taxon>
        <taxon>Insecta</taxon>
        <taxon>Pterygota</taxon>
        <taxon>Neoptera</taxon>
        <taxon>Paraneoptera</taxon>
        <taxon>Hemiptera</taxon>
        <taxon>Auchenorrhyncha</taxon>
        <taxon>Cercopoidea</taxon>
        <taxon>Clastopteridae</taxon>
        <taxon>Clastoptera</taxon>
    </lineage>
</organism>
<evidence type="ECO:0000313" key="2">
    <source>
        <dbReference type="EMBL" id="JAS32037.1"/>
    </source>
</evidence>
<reference evidence="2" key="1">
    <citation type="submission" date="2015-12" db="EMBL/GenBank/DDBJ databases">
        <title>De novo transcriptome assembly of four potential Pierce s Disease insect vectors from Arizona vineyards.</title>
        <authorList>
            <person name="Tassone E.E."/>
        </authorList>
    </citation>
    <scope>NUCLEOTIDE SEQUENCE</scope>
</reference>
<keyword evidence="1" id="KW-0732">Signal</keyword>
<feature type="signal peptide" evidence="1">
    <location>
        <begin position="1"/>
        <end position="16"/>
    </location>
</feature>